<organism evidence="2 3">
    <name type="scientific">Onychostoma macrolepis</name>
    <dbReference type="NCBI Taxonomy" id="369639"/>
    <lineage>
        <taxon>Eukaryota</taxon>
        <taxon>Metazoa</taxon>
        <taxon>Chordata</taxon>
        <taxon>Craniata</taxon>
        <taxon>Vertebrata</taxon>
        <taxon>Euteleostomi</taxon>
        <taxon>Actinopterygii</taxon>
        <taxon>Neopterygii</taxon>
        <taxon>Teleostei</taxon>
        <taxon>Ostariophysi</taxon>
        <taxon>Cypriniformes</taxon>
        <taxon>Cyprinidae</taxon>
        <taxon>Acrossocheilinae</taxon>
        <taxon>Onychostoma</taxon>
    </lineage>
</organism>
<accession>A0A7J6BQR2</accession>
<proteinExistence type="predicted"/>
<feature type="region of interest" description="Disordered" evidence="1">
    <location>
        <begin position="173"/>
        <end position="223"/>
    </location>
</feature>
<feature type="compositionally biased region" description="Acidic residues" evidence="1">
    <location>
        <begin position="59"/>
        <end position="68"/>
    </location>
</feature>
<sequence length="223" mass="24048">MSGTTDQESWSAPSQMGAGVKDQADGGVKDQADGGVGGLIALSLDGKESSVGQDYKGEDYDDKEEEDGGTSTGWGDSMEEEKEEAIGESGEWTEVVSRREQKLSAARPSDNSEEQNASEGGENQLQQDVPISAVMEVGQGQRRRRCTEDGEDQERESKCSRVGLSRLPILQDFDPVQDWGKGREDEGDIEGDFGMEGGKGRGEKEGRVGDHKNVVLEENQGRG</sequence>
<gene>
    <name evidence="2" type="ORF">G5714_023070</name>
</gene>
<feature type="compositionally biased region" description="Polar residues" evidence="1">
    <location>
        <begin position="1"/>
        <end position="14"/>
    </location>
</feature>
<feature type="compositionally biased region" description="Polar residues" evidence="1">
    <location>
        <begin position="114"/>
        <end position="129"/>
    </location>
</feature>
<evidence type="ECO:0000313" key="2">
    <source>
        <dbReference type="EMBL" id="KAF4097101.1"/>
    </source>
</evidence>
<feature type="region of interest" description="Disordered" evidence="1">
    <location>
        <begin position="1"/>
        <end position="160"/>
    </location>
</feature>
<dbReference type="EMBL" id="JAAMOB010000023">
    <property type="protein sequence ID" value="KAF4097101.1"/>
    <property type="molecule type" value="Genomic_DNA"/>
</dbReference>
<feature type="compositionally biased region" description="Basic and acidic residues" evidence="1">
    <location>
        <begin position="198"/>
        <end position="223"/>
    </location>
</feature>
<name>A0A7J6BQR2_9TELE</name>
<dbReference type="AlphaFoldDB" id="A0A7J6BQR2"/>
<keyword evidence="3" id="KW-1185">Reference proteome</keyword>
<comment type="caution">
    <text evidence="2">The sequence shown here is derived from an EMBL/GenBank/DDBJ whole genome shotgun (WGS) entry which is preliminary data.</text>
</comment>
<dbReference type="Proteomes" id="UP000579812">
    <property type="component" value="Unassembled WGS sequence"/>
</dbReference>
<protein>
    <submittedName>
        <fullName evidence="2">Uncharacterized protein</fullName>
    </submittedName>
</protein>
<evidence type="ECO:0000313" key="3">
    <source>
        <dbReference type="Proteomes" id="UP000579812"/>
    </source>
</evidence>
<reference evidence="2 3" key="1">
    <citation type="submission" date="2020-04" db="EMBL/GenBank/DDBJ databases">
        <title>Chromosome-level genome assembly of a cyprinid fish Onychostoma macrolepis by integration of Nanopore Sequencing, Bionano and Hi-C technology.</title>
        <authorList>
            <person name="Wang D."/>
        </authorList>
    </citation>
    <scope>NUCLEOTIDE SEQUENCE [LARGE SCALE GENOMIC DNA]</scope>
    <source>
        <strain evidence="2">SWU-2019</strain>
        <tissue evidence="2">Muscle</tissue>
    </source>
</reference>
<feature type="compositionally biased region" description="Basic and acidic residues" evidence="1">
    <location>
        <begin position="22"/>
        <end position="32"/>
    </location>
</feature>
<evidence type="ECO:0000256" key="1">
    <source>
        <dbReference type="SAM" id="MobiDB-lite"/>
    </source>
</evidence>